<accession>A0AA38LDL3</accession>
<protein>
    <submittedName>
        <fullName evidence="3">Uncharacterized protein</fullName>
    </submittedName>
</protein>
<comment type="caution">
    <text evidence="3">The sequence shown here is derived from an EMBL/GenBank/DDBJ whole genome shotgun (WGS) entry which is preliminary data.</text>
</comment>
<keyword evidence="1" id="KW-0378">Hydrolase</keyword>
<organism evidence="3 4">
    <name type="scientific">Taxus chinensis</name>
    <name type="common">Chinese yew</name>
    <name type="synonym">Taxus wallichiana var. chinensis</name>
    <dbReference type="NCBI Taxonomy" id="29808"/>
    <lineage>
        <taxon>Eukaryota</taxon>
        <taxon>Viridiplantae</taxon>
        <taxon>Streptophyta</taxon>
        <taxon>Embryophyta</taxon>
        <taxon>Tracheophyta</taxon>
        <taxon>Spermatophyta</taxon>
        <taxon>Pinopsida</taxon>
        <taxon>Pinidae</taxon>
        <taxon>Conifers II</taxon>
        <taxon>Cupressales</taxon>
        <taxon>Taxaceae</taxon>
        <taxon>Taxus</taxon>
    </lineage>
</organism>
<dbReference type="GO" id="GO:0005576">
    <property type="term" value="C:extracellular region"/>
    <property type="evidence" value="ECO:0007669"/>
    <property type="project" value="TreeGrafter"/>
</dbReference>
<evidence type="ECO:0000313" key="4">
    <source>
        <dbReference type="Proteomes" id="UP000824469"/>
    </source>
</evidence>
<evidence type="ECO:0000256" key="2">
    <source>
        <dbReference type="ARBA" id="ARBA00023295"/>
    </source>
</evidence>
<keyword evidence="4" id="KW-1185">Reference proteome</keyword>
<proteinExistence type="predicted"/>
<name>A0AA38LDL3_TAXCH</name>
<dbReference type="InterPro" id="IPR017853">
    <property type="entry name" value="GH"/>
</dbReference>
<reference evidence="3 4" key="1">
    <citation type="journal article" date="2021" name="Nat. Plants">
        <title>The Taxus genome provides insights into paclitaxel biosynthesis.</title>
        <authorList>
            <person name="Xiong X."/>
            <person name="Gou J."/>
            <person name="Liao Q."/>
            <person name="Li Y."/>
            <person name="Zhou Q."/>
            <person name="Bi G."/>
            <person name="Li C."/>
            <person name="Du R."/>
            <person name="Wang X."/>
            <person name="Sun T."/>
            <person name="Guo L."/>
            <person name="Liang H."/>
            <person name="Lu P."/>
            <person name="Wu Y."/>
            <person name="Zhang Z."/>
            <person name="Ro D.K."/>
            <person name="Shang Y."/>
            <person name="Huang S."/>
            <person name="Yan J."/>
        </authorList>
    </citation>
    <scope>NUCLEOTIDE SEQUENCE [LARGE SCALE GENOMIC DNA]</scope>
    <source>
        <strain evidence="3">Ta-2019</strain>
    </source>
</reference>
<dbReference type="EMBL" id="JAHRHJ020000003">
    <property type="protein sequence ID" value="KAH9321228.1"/>
    <property type="molecule type" value="Genomic_DNA"/>
</dbReference>
<dbReference type="GO" id="GO:0004568">
    <property type="term" value="F:chitinase activity"/>
    <property type="evidence" value="ECO:0007669"/>
    <property type="project" value="TreeGrafter"/>
</dbReference>
<evidence type="ECO:0000313" key="3">
    <source>
        <dbReference type="EMBL" id="KAH9321228.1"/>
    </source>
</evidence>
<dbReference type="AlphaFoldDB" id="A0AA38LDL3"/>
<dbReference type="Gene3D" id="3.20.20.80">
    <property type="entry name" value="Glycosidases"/>
    <property type="match status" value="1"/>
</dbReference>
<gene>
    <name evidence="3" type="ORF">KI387_015867</name>
</gene>
<sequence length="205" mass="23038">SSPLGDTFLDDIDFNIEATMEHYNDLVKAVSTLYSSSKKVYLTTAVQCPYWDMSRGLALHTRGVDPLTKDIEAYRQALDLMIFVQNSDSQHLKTINILNVIDIDADIICMDAYNSFKRLLKLHKQVLDSLNNQMPNSSDCAIDDNKAQEAIEKILKDTETKLNVQKLLMVANKVEGHEENVGVEDCDARYSKDLGAIKIYLASST</sequence>
<keyword evidence="2" id="KW-0326">Glycosidase</keyword>
<dbReference type="SUPFAM" id="SSF51445">
    <property type="entry name" value="(Trans)glycosidases"/>
    <property type="match status" value="1"/>
</dbReference>
<feature type="non-terminal residue" evidence="3">
    <location>
        <position position="1"/>
    </location>
</feature>
<dbReference type="Proteomes" id="UP000824469">
    <property type="component" value="Unassembled WGS sequence"/>
</dbReference>
<evidence type="ECO:0000256" key="1">
    <source>
        <dbReference type="ARBA" id="ARBA00022801"/>
    </source>
</evidence>
<dbReference type="InterPro" id="IPR050542">
    <property type="entry name" value="Glycosyl_Hydrlase18_Chitinase"/>
</dbReference>
<dbReference type="PANTHER" id="PTHR45708:SF49">
    <property type="entry name" value="ENDOCHITINASE"/>
    <property type="match status" value="1"/>
</dbReference>
<dbReference type="PANTHER" id="PTHR45708">
    <property type="entry name" value="ENDOCHITINASE"/>
    <property type="match status" value="1"/>
</dbReference>